<dbReference type="Proteomes" id="UP000270411">
    <property type="component" value="Chromosome 2"/>
</dbReference>
<dbReference type="KEGG" id="cpau:EHF44_25950"/>
<dbReference type="InterPro" id="IPR008727">
    <property type="entry name" value="PAAR_motif"/>
</dbReference>
<evidence type="ECO:0000313" key="2">
    <source>
        <dbReference type="Proteomes" id="UP000270411"/>
    </source>
</evidence>
<name>A0A3G8H8S7_9BURK</name>
<sequence>MKDPVLLGDATSHQGVVRTASSTFVIGGRRVALVGDIVSCPRHGDNPIVEGGEGYSEQGRRLVVHGCRSQCGSVVLAAPSGARFA</sequence>
<evidence type="ECO:0000313" key="1">
    <source>
        <dbReference type="EMBL" id="AZG16808.1"/>
    </source>
</evidence>
<dbReference type="CDD" id="cd14744">
    <property type="entry name" value="PAAR_CT_2"/>
    <property type="match status" value="1"/>
</dbReference>
<proteinExistence type="predicted"/>
<protein>
    <submittedName>
        <fullName evidence="1">PAAR domain-containing protein</fullName>
    </submittedName>
</protein>
<organism evidence="1 2">
    <name type="scientific">Cupriavidus pauculus</name>
    <dbReference type="NCBI Taxonomy" id="82633"/>
    <lineage>
        <taxon>Bacteria</taxon>
        <taxon>Pseudomonadati</taxon>
        <taxon>Pseudomonadota</taxon>
        <taxon>Betaproteobacteria</taxon>
        <taxon>Burkholderiales</taxon>
        <taxon>Burkholderiaceae</taxon>
        <taxon>Cupriavidus</taxon>
    </lineage>
</organism>
<gene>
    <name evidence="1" type="ORF">EHF44_25950</name>
</gene>
<dbReference type="EMBL" id="CP033970">
    <property type="protein sequence ID" value="AZG16808.1"/>
    <property type="molecule type" value="Genomic_DNA"/>
</dbReference>
<dbReference type="OrthoDB" id="8565659at2"/>
<dbReference type="RefSeq" id="WP_124686539.1">
    <property type="nucleotide sequence ID" value="NZ_CP033970.1"/>
</dbReference>
<reference evidence="2" key="1">
    <citation type="submission" date="2018-11" db="EMBL/GenBank/DDBJ databases">
        <title>FDA dAtabase for Regulatory Grade micrObial Sequences (FDA-ARGOS): Supporting development and validation of Infectious Disease Dx tests.</title>
        <authorList>
            <person name="Goldberg B."/>
            <person name="Campos J."/>
            <person name="Tallon L."/>
            <person name="Sadzewicz L."/>
            <person name="Zhao X."/>
            <person name="Vavikolanu K."/>
            <person name="Mehta A."/>
            <person name="Aluvathingal J."/>
            <person name="Nadendla S."/>
            <person name="Geyer C."/>
            <person name="Nandy P."/>
            <person name="Yan Y."/>
            <person name="Sichtig H."/>
        </authorList>
    </citation>
    <scope>NUCLEOTIDE SEQUENCE [LARGE SCALE GENOMIC DNA]</scope>
    <source>
        <strain evidence="2">FDAARGOS_614</strain>
    </source>
</reference>
<dbReference type="Pfam" id="PF05488">
    <property type="entry name" value="PAAR_motif"/>
    <property type="match status" value="1"/>
</dbReference>
<accession>A0A3G8H8S7</accession>
<dbReference type="AlphaFoldDB" id="A0A3G8H8S7"/>
<dbReference type="Gene3D" id="2.60.200.60">
    <property type="match status" value="1"/>
</dbReference>